<proteinExistence type="predicted"/>
<accession>A0ABW0NWV0</accession>
<protein>
    <recommendedName>
        <fullName evidence="1">Peptidase M41 domain-containing protein</fullName>
    </recommendedName>
</protein>
<dbReference type="PANTHER" id="PTHR23076">
    <property type="entry name" value="METALLOPROTEASE M41 FTSH"/>
    <property type="match status" value="1"/>
</dbReference>
<feature type="domain" description="Peptidase M41" evidence="1">
    <location>
        <begin position="4"/>
        <end position="105"/>
    </location>
</feature>
<dbReference type="Proteomes" id="UP001596060">
    <property type="component" value="Unassembled WGS sequence"/>
</dbReference>
<organism evidence="2 3">
    <name type="scientific">Bosea massiliensis</name>
    <dbReference type="NCBI Taxonomy" id="151419"/>
    <lineage>
        <taxon>Bacteria</taxon>
        <taxon>Pseudomonadati</taxon>
        <taxon>Pseudomonadota</taxon>
        <taxon>Alphaproteobacteria</taxon>
        <taxon>Hyphomicrobiales</taxon>
        <taxon>Boseaceae</taxon>
        <taxon>Bosea</taxon>
    </lineage>
</organism>
<reference evidence="3" key="1">
    <citation type="journal article" date="2019" name="Int. J. Syst. Evol. Microbiol.">
        <title>The Global Catalogue of Microorganisms (GCM) 10K type strain sequencing project: providing services to taxonomists for standard genome sequencing and annotation.</title>
        <authorList>
            <consortium name="The Broad Institute Genomics Platform"/>
            <consortium name="The Broad Institute Genome Sequencing Center for Infectious Disease"/>
            <person name="Wu L."/>
            <person name="Ma J."/>
        </authorList>
    </citation>
    <scope>NUCLEOTIDE SEQUENCE [LARGE SCALE GENOMIC DNA]</scope>
    <source>
        <strain evidence="3">CCUG 43117</strain>
    </source>
</reference>
<dbReference type="Gene3D" id="1.20.58.760">
    <property type="entry name" value="Peptidase M41"/>
    <property type="match status" value="1"/>
</dbReference>
<dbReference type="PANTHER" id="PTHR23076:SF97">
    <property type="entry name" value="ATP-DEPENDENT ZINC METALLOPROTEASE YME1L1"/>
    <property type="match status" value="1"/>
</dbReference>
<dbReference type="EMBL" id="JBHSLU010000005">
    <property type="protein sequence ID" value="MFC5504238.1"/>
    <property type="molecule type" value="Genomic_DNA"/>
</dbReference>
<gene>
    <name evidence="2" type="ORF">ACFPN9_03080</name>
</gene>
<name>A0ABW0NWV0_9HYPH</name>
<sequence>MILNSKRATAVHEAGHAVIGRVMAQECGEVTIIPDRSAMTAGYSITGDAWSTIHAWDQAGRWREYRSITIGRIITLMAGRHAEEELRGVCQGGDGHDQREIAMMVDEAGWGERGDTAGDAAVLLARLERFSRAAVRRHRKAIRALASELLKRKSMTADEVAEVLQPHLPRWHWPPRPKVFC</sequence>
<dbReference type="Pfam" id="PF01434">
    <property type="entry name" value="Peptidase_M41"/>
    <property type="match status" value="1"/>
</dbReference>
<dbReference type="InterPro" id="IPR037219">
    <property type="entry name" value="Peptidase_M41-like"/>
</dbReference>
<comment type="caution">
    <text evidence="2">The sequence shown here is derived from an EMBL/GenBank/DDBJ whole genome shotgun (WGS) entry which is preliminary data.</text>
</comment>
<evidence type="ECO:0000313" key="3">
    <source>
        <dbReference type="Proteomes" id="UP001596060"/>
    </source>
</evidence>
<dbReference type="RefSeq" id="WP_377815302.1">
    <property type="nucleotide sequence ID" value="NZ_JBHSLU010000005.1"/>
</dbReference>
<evidence type="ECO:0000313" key="2">
    <source>
        <dbReference type="EMBL" id="MFC5504238.1"/>
    </source>
</evidence>
<keyword evidence="3" id="KW-1185">Reference proteome</keyword>
<dbReference type="InterPro" id="IPR000642">
    <property type="entry name" value="Peptidase_M41"/>
</dbReference>
<evidence type="ECO:0000259" key="1">
    <source>
        <dbReference type="Pfam" id="PF01434"/>
    </source>
</evidence>
<dbReference type="SUPFAM" id="SSF140990">
    <property type="entry name" value="FtsH protease domain-like"/>
    <property type="match status" value="1"/>
</dbReference>